<organism evidence="8">
    <name type="scientific">Volvox carteri f. nagariensis</name>
    <dbReference type="NCBI Taxonomy" id="3068"/>
    <lineage>
        <taxon>Eukaryota</taxon>
        <taxon>Viridiplantae</taxon>
        <taxon>Chlorophyta</taxon>
        <taxon>core chlorophytes</taxon>
        <taxon>Chlorophyceae</taxon>
        <taxon>CS clade</taxon>
        <taxon>Chlamydomonadales</taxon>
        <taxon>Volvocaceae</taxon>
        <taxon>Volvox</taxon>
    </lineage>
</organism>
<sequence length="719" mass="78850">MSWPRVSRAWRTSTSSIASLTSTLTTQSRPARAPTFPQTFHPFPQNLFPAMLCRLPPPAAAAAAVATGPRETAAGSEPHAKRQRLAEADEASAMRGLMEQERQLRNRNTMLLAPNKDFRRVLEVLLEVKKQVVNRRHEVAAAAAAAAAAGGGSSKGTAAPPDARGGGGSSRYGKDDPRKAPGRTTRNTRSYDIRRICRRRGGGAKGGSKPQSFSDGGVASKAAAAAATATARGSGSGGGRGAKGGDGSKKSGVPIIIVPSGLTSMINMYNARAFLEEGRFVPAAQAQAAASGAPKPSSLTIRRTAHRGPPGVEYTLTDRAPPAGSPDWERVVAVVVQGAKWQFKDWPYKVGGAKDGDLMEALAKVCGFFVHFADEKVGPPVSDWNVRTIALHRENRHKDMMAMLELYRHLDVFLQVRSETDAEHVKRRSTWYFQQFIKLAVAAHIPGLADYFLIFDSDMIALRPLTWFLPLDSSETGSTVENNNNNDNDSKTDLSQPPLPLSPSSSSSLSKPYPVVRPVPGKSEEGCVNQHPFRMLVNVGGFLPKYGYMRTYEHLTGRQIIYGHDNKSLVTHSALVYKPYMAEFLANITYDKYTGIPHGWALSVADAVSKLWDVGEVLVGFSEFWSYLSWAQDNYPCVFRQAEERTWTRTPVQLPRTLPIAVRVDEHTYIGICCPTTDNIRATREHGYYFTGYELGHMHHCNYQHGAFQEGYAEWYQPV</sequence>
<dbReference type="OrthoDB" id="529262at2759"/>
<dbReference type="GO" id="GO:0006368">
    <property type="term" value="P:transcription elongation by RNA polymerase II"/>
    <property type="evidence" value="ECO:0007669"/>
    <property type="project" value="InterPro"/>
</dbReference>
<dbReference type="PANTHER" id="PTHR12466:SF8">
    <property type="entry name" value="PARAFIBROMIN"/>
    <property type="match status" value="1"/>
</dbReference>
<dbReference type="Pfam" id="PF20102">
    <property type="entry name" value="DUF6492"/>
    <property type="match status" value="1"/>
</dbReference>
<evidence type="ECO:0000256" key="2">
    <source>
        <dbReference type="ARBA" id="ARBA00010427"/>
    </source>
</evidence>
<evidence type="ECO:0000256" key="3">
    <source>
        <dbReference type="ARBA" id="ARBA00023163"/>
    </source>
</evidence>
<dbReference type="STRING" id="3068.D8TLG6"/>
<feature type="region of interest" description="Disordered" evidence="5">
    <location>
        <begin position="476"/>
        <end position="514"/>
    </location>
</feature>
<feature type="region of interest" description="Disordered" evidence="5">
    <location>
        <begin position="67"/>
        <end position="89"/>
    </location>
</feature>
<evidence type="ECO:0000256" key="5">
    <source>
        <dbReference type="SAM" id="MobiDB-lite"/>
    </source>
</evidence>
<feature type="compositionally biased region" description="Gly residues" evidence="5">
    <location>
        <begin position="234"/>
        <end position="245"/>
    </location>
</feature>
<feature type="region of interest" description="Disordered" evidence="5">
    <location>
        <begin position="229"/>
        <end position="253"/>
    </location>
</feature>
<dbReference type="GO" id="GO:0032968">
    <property type="term" value="P:positive regulation of transcription elongation by RNA polymerase II"/>
    <property type="evidence" value="ECO:0007669"/>
    <property type="project" value="TreeGrafter"/>
</dbReference>
<dbReference type="InterPro" id="IPR045499">
    <property type="entry name" value="DUF6492"/>
</dbReference>
<feature type="region of interest" description="Disordered" evidence="5">
    <location>
        <begin position="289"/>
        <end position="320"/>
    </location>
</feature>
<dbReference type="AlphaFoldDB" id="D8TLG6"/>
<dbReference type="InterPro" id="IPR038103">
    <property type="entry name" value="CDC73_C_sf"/>
</dbReference>
<gene>
    <name evidence="7" type="ORF">VOLCADRAFT_103365</name>
</gene>
<comment type="subcellular location">
    <subcellularLocation>
        <location evidence="1">Nucleus</location>
    </subcellularLocation>
</comment>
<dbReference type="InterPro" id="IPR031336">
    <property type="entry name" value="CDC73_C"/>
</dbReference>
<evidence type="ECO:0000313" key="7">
    <source>
        <dbReference type="EMBL" id="EFJ51730.1"/>
    </source>
</evidence>
<accession>D8TLG6</accession>
<dbReference type="InParanoid" id="D8TLG6"/>
<feature type="region of interest" description="Disordered" evidence="5">
    <location>
        <begin position="147"/>
        <end position="216"/>
    </location>
</feature>
<dbReference type="PANTHER" id="PTHR12466">
    <property type="entry name" value="CDC73 DOMAIN PROTEIN"/>
    <property type="match status" value="1"/>
</dbReference>
<evidence type="ECO:0000313" key="8">
    <source>
        <dbReference type="Proteomes" id="UP000001058"/>
    </source>
</evidence>
<dbReference type="Gene3D" id="3.40.50.11990">
    <property type="entry name" value="RNA polymerase II accessory factor, Cdc73 C-terminal domain"/>
    <property type="match status" value="1"/>
</dbReference>
<dbReference type="GeneID" id="9620103"/>
<keyword evidence="4" id="KW-0539">Nucleus</keyword>
<dbReference type="GO" id="GO:0016593">
    <property type="term" value="C:Cdc73/Paf1 complex"/>
    <property type="evidence" value="ECO:0007669"/>
    <property type="project" value="InterPro"/>
</dbReference>
<keyword evidence="8" id="KW-1185">Reference proteome</keyword>
<protein>
    <recommendedName>
        <fullName evidence="6">Cell division control protein 73 C-terminal domain-containing protein</fullName>
    </recommendedName>
</protein>
<comment type="similarity">
    <text evidence="2">Belongs to the CDC73 family.</text>
</comment>
<dbReference type="GO" id="GO:0000993">
    <property type="term" value="F:RNA polymerase II complex binding"/>
    <property type="evidence" value="ECO:0007669"/>
    <property type="project" value="TreeGrafter"/>
</dbReference>
<dbReference type="KEGG" id="vcn:VOLCADRAFT_103365"/>
<dbReference type="Proteomes" id="UP000001058">
    <property type="component" value="Unassembled WGS sequence"/>
</dbReference>
<name>D8TLG6_VOLCA</name>
<reference evidence="7 8" key="1">
    <citation type="journal article" date="2010" name="Science">
        <title>Genomic analysis of organismal complexity in the multicellular green alga Volvox carteri.</title>
        <authorList>
            <person name="Prochnik S.E."/>
            <person name="Umen J."/>
            <person name="Nedelcu A.M."/>
            <person name="Hallmann A."/>
            <person name="Miller S.M."/>
            <person name="Nishii I."/>
            <person name="Ferris P."/>
            <person name="Kuo A."/>
            <person name="Mitros T."/>
            <person name="Fritz-Laylin L.K."/>
            <person name="Hellsten U."/>
            <person name="Chapman J."/>
            <person name="Simakov O."/>
            <person name="Rensing S.A."/>
            <person name="Terry A."/>
            <person name="Pangilinan J."/>
            <person name="Kapitonov V."/>
            <person name="Jurka J."/>
            <person name="Salamov A."/>
            <person name="Shapiro H."/>
            <person name="Schmutz J."/>
            <person name="Grimwood J."/>
            <person name="Lindquist E."/>
            <person name="Lucas S."/>
            <person name="Grigoriev I.V."/>
            <person name="Schmitt R."/>
            <person name="Kirk D."/>
            <person name="Rokhsar D.S."/>
        </authorList>
    </citation>
    <scope>NUCLEOTIDE SEQUENCE [LARGE SCALE GENOMIC DNA]</scope>
    <source>
        <strain evidence="8">f. Nagariensis / Eve</strain>
    </source>
</reference>
<dbReference type="eggNOG" id="KOG3786">
    <property type="taxonomic scope" value="Eukaryota"/>
</dbReference>
<keyword evidence="3" id="KW-0804">Transcription</keyword>
<dbReference type="EMBL" id="GL378326">
    <property type="protein sequence ID" value="EFJ51730.1"/>
    <property type="molecule type" value="Genomic_DNA"/>
</dbReference>
<dbReference type="Pfam" id="PF05179">
    <property type="entry name" value="CDC73_C"/>
    <property type="match status" value="1"/>
</dbReference>
<dbReference type="InterPro" id="IPR007852">
    <property type="entry name" value="Cdc73/Parafibromin"/>
</dbReference>
<evidence type="ECO:0000259" key="6">
    <source>
        <dbReference type="Pfam" id="PF05179"/>
    </source>
</evidence>
<evidence type="ECO:0000256" key="4">
    <source>
        <dbReference type="ARBA" id="ARBA00023242"/>
    </source>
</evidence>
<proteinExistence type="inferred from homology"/>
<feature type="domain" description="Cell division control protein 73 C-terminal" evidence="6">
    <location>
        <begin position="252"/>
        <end position="412"/>
    </location>
</feature>
<feature type="compositionally biased region" description="Basic and acidic residues" evidence="5">
    <location>
        <begin position="78"/>
        <end position="87"/>
    </location>
</feature>
<evidence type="ECO:0000256" key="1">
    <source>
        <dbReference type="ARBA" id="ARBA00004123"/>
    </source>
</evidence>
<dbReference type="RefSeq" id="XP_002947140.1">
    <property type="nucleotide sequence ID" value="XM_002947094.1"/>
</dbReference>